<evidence type="ECO:0000313" key="3">
    <source>
        <dbReference type="Proteomes" id="UP000252519"/>
    </source>
</evidence>
<accession>A0A368FNI1</accession>
<organism evidence="2 3">
    <name type="scientific">Ancylostoma caninum</name>
    <name type="common">Dog hookworm</name>
    <dbReference type="NCBI Taxonomy" id="29170"/>
    <lineage>
        <taxon>Eukaryota</taxon>
        <taxon>Metazoa</taxon>
        <taxon>Ecdysozoa</taxon>
        <taxon>Nematoda</taxon>
        <taxon>Chromadorea</taxon>
        <taxon>Rhabditida</taxon>
        <taxon>Rhabditina</taxon>
        <taxon>Rhabditomorpha</taxon>
        <taxon>Strongyloidea</taxon>
        <taxon>Ancylostomatidae</taxon>
        <taxon>Ancylostomatinae</taxon>
        <taxon>Ancylostoma</taxon>
    </lineage>
</organism>
<sequence>MRIVLFVSLLVIYVSADSLRDWANMKDEDILWAVLRGAPIDDDLWKQLKGIAWKKVLKESYEDKQPQGPNGQAGLEQMKKEYIGYSEAEAPWREGRS</sequence>
<reference evidence="2 3" key="1">
    <citation type="submission" date="2014-10" db="EMBL/GenBank/DDBJ databases">
        <title>Draft genome of the hookworm Ancylostoma caninum.</title>
        <authorList>
            <person name="Mitreva M."/>
        </authorList>
    </citation>
    <scope>NUCLEOTIDE SEQUENCE [LARGE SCALE GENOMIC DNA]</scope>
    <source>
        <strain evidence="2 3">Baltimore</strain>
    </source>
</reference>
<keyword evidence="3" id="KW-1185">Reference proteome</keyword>
<dbReference type="OrthoDB" id="5892977at2759"/>
<evidence type="ECO:0000256" key="1">
    <source>
        <dbReference type="SAM" id="SignalP"/>
    </source>
</evidence>
<evidence type="ECO:0000313" key="2">
    <source>
        <dbReference type="EMBL" id="RCN33622.1"/>
    </source>
</evidence>
<gene>
    <name evidence="2" type="ORF">ANCCAN_20540</name>
</gene>
<keyword evidence="1" id="KW-0732">Signal</keyword>
<dbReference type="AlphaFoldDB" id="A0A368FNI1"/>
<comment type="caution">
    <text evidence="2">The sequence shown here is derived from an EMBL/GenBank/DDBJ whole genome shotgun (WGS) entry which is preliminary data.</text>
</comment>
<protein>
    <submittedName>
        <fullName evidence="2">Uncharacterized protein</fullName>
    </submittedName>
</protein>
<feature type="chain" id="PRO_5016596941" evidence="1">
    <location>
        <begin position="17"/>
        <end position="97"/>
    </location>
</feature>
<name>A0A368FNI1_ANCCA</name>
<proteinExistence type="predicted"/>
<dbReference type="Proteomes" id="UP000252519">
    <property type="component" value="Unassembled WGS sequence"/>
</dbReference>
<dbReference type="EMBL" id="JOJR01000889">
    <property type="protein sequence ID" value="RCN33622.1"/>
    <property type="molecule type" value="Genomic_DNA"/>
</dbReference>
<feature type="signal peptide" evidence="1">
    <location>
        <begin position="1"/>
        <end position="16"/>
    </location>
</feature>